<dbReference type="EMBL" id="GGFK01014195">
    <property type="protein sequence ID" value="MBW47516.1"/>
    <property type="molecule type" value="Transcribed_RNA"/>
</dbReference>
<dbReference type="AlphaFoldDB" id="A0A2M4B397"/>
<protein>
    <submittedName>
        <fullName evidence="1">Putative secreted protein</fullName>
    </submittedName>
</protein>
<reference evidence="1" key="1">
    <citation type="submission" date="2018-01" db="EMBL/GenBank/DDBJ databases">
        <title>An insight into the sialome of Amazonian anophelines.</title>
        <authorList>
            <person name="Ribeiro J.M."/>
            <person name="Scarpassa V."/>
            <person name="Calvo E."/>
        </authorList>
    </citation>
    <scope>NUCLEOTIDE SEQUENCE</scope>
    <source>
        <tissue evidence="1">Salivary glands</tissue>
    </source>
</reference>
<name>A0A2M4B397_9DIPT</name>
<accession>A0A2M4B397</accession>
<organism evidence="1">
    <name type="scientific">Anopheles triannulatus</name>
    <dbReference type="NCBI Taxonomy" id="58253"/>
    <lineage>
        <taxon>Eukaryota</taxon>
        <taxon>Metazoa</taxon>
        <taxon>Ecdysozoa</taxon>
        <taxon>Arthropoda</taxon>
        <taxon>Hexapoda</taxon>
        <taxon>Insecta</taxon>
        <taxon>Pterygota</taxon>
        <taxon>Neoptera</taxon>
        <taxon>Endopterygota</taxon>
        <taxon>Diptera</taxon>
        <taxon>Nematocera</taxon>
        <taxon>Culicoidea</taxon>
        <taxon>Culicidae</taxon>
        <taxon>Anophelinae</taxon>
        <taxon>Anopheles</taxon>
    </lineage>
</organism>
<sequence>MRRWPVLSIPVATGIANAWFHPLVPRSALNYDIHARFTVPSAALAVVTPRRRIIWIVPWPIVMPTSSPFVVSSDDTATTGTTAYQQPLLVAQVGITIRVTDVPLVQGWAVPA</sequence>
<evidence type="ECO:0000313" key="1">
    <source>
        <dbReference type="EMBL" id="MBW47516.1"/>
    </source>
</evidence>
<proteinExistence type="predicted"/>